<dbReference type="Proteomes" id="UP001491310">
    <property type="component" value="Unassembled WGS sequence"/>
</dbReference>
<reference evidence="9 10" key="1">
    <citation type="journal article" date="2024" name="Nat. Commun.">
        <title>Phylogenomics reveals the evolutionary origins of lichenization in chlorophyte algae.</title>
        <authorList>
            <person name="Puginier C."/>
            <person name="Libourel C."/>
            <person name="Otte J."/>
            <person name="Skaloud P."/>
            <person name="Haon M."/>
            <person name="Grisel S."/>
            <person name="Petersen M."/>
            <person name="Berrin J.G."/>
            <person name="Delaux P.M."/>
            <person name="Dal Grande F."/>
            <person name="Keller J."/>
        </authorList>
    </citation>
    <scope>NUCLEOTIDE SEQUENCE [LARGE SCALE GENOMIC DNA]</scope>
    <source>
        <strain evidence="9 10">SAG 216-7</strain>
    </source>
</reference>
<comment type="caution">
    <text evidence="9">The sequence shown here is derived from an EMBL/GenBank/DDBJ whole genome shotgun (WGS) entry which is preliminary data.</text>
</comment>
<dbReference type="PANTHER" id="PTHR13768">
    <property type="entry name" value="SOLUBLE NSF ATTACHMENT PROTEIN SNAP"/>
    <property type="match status" value="1"/>
</dbReference>
<gene>
    <name evidence="9" type="ORF">WJX75_002792</name>
</gene>
<evidence type="ECO:0000256" key="5">
    <source>
        <dbReference type="ARBA" id="ARBA00022927"/>
    </source>
</evidence>
<keyword evidence="6" id="KW-0472">Membrane</keyword>
<keyword evidence="3" id="KW-0813">Transport</keyword>
<comment type="similarity">
    <text evidence="2">Belongs to the SNAP family.</text>
</comment>
<comment type="subcellular location">
    <subcellularLocation>
        <location evidence="1">Membrane</location>
        <topology evidence="1">Peripheral membrane protein</topology>
    </subcellularLocation>
</comment>
<sequence>MAPSDGNVDFEKAEKLCKPSVMSLRLKADWETATPLYEKAGNSYRQSKSYERARDAFEKAAAGHQRQGSPWHSAKSLEKAADMEKMGGGMDVEVLYRDAARAYMEAGRTQSAAEALARAALHLEGLDPKASSQLYMDAVEMLEDDGKQGLAGDLFRQAIGGQIRMARYAEAISLLLKFALACHSLQLTSSQCKAYLGAVVVWLFAQNAGEAWAVYQDAMGVDSFASSDGAFAAEALFEAYRSGDGEEVRKCVQGHSAFLELDNQVVRLAKKLPQGDVRQMAASLGSSFSEAGTGHEEEDDLT</sequence>
<name>A0ABR2YDM8_9CHLO</name>
<evidence type="ECO:0000313" key="9">
    <source>
        <dbReference type="EMBL" id="KAK9903324.1"/>
    </source>
</evidence>
<evidence type="ECO:0000256" key="8">
    <source>
        <dbReference type="ARBA" id="ARBA00042485"/>
    </source>
</evidence>
<dbReference type="PANTHER" id="PTHR13768:SF2">
    <property type="entry name" value="GAMMA-SOLUBLE NSF ATTACHMENT PROTEIN"/>
    <property type="match status" value="1"/>
</dbReference>
<dbReference type="EMBL" id="JALJOT010000014">
    <property type="protein sequence ID" value="KAK9903324.1"/>
    <property type="molecule type" value="Genomic_DNA"/>
</dbReference>
<keyword evidence="4" id="KW-0931">ER-Golgi transport</keyword>
<evidence type="ECO:0000313" key="10">
    <source>
        <dbReference type="Proteomes" id="UP001491310"/>
    </source>
</evidence>
<evidence type="ECO:0000256" key="4">
    <source>
        <dbReference type="ARBA" id="ARBA00022892"/>
    </source>
</evidence>
<evidence type="ECO:0000256" key="3">
    <source>
        <dbReference type="ARBA" id="ARBA00022448"/>
    </source>
</evidence>
<dbReference type="SUPFAM" id="SSF48452">
    <property type="entry name" value="TPR-like"/>
    <property type="match status" value="1"/>
</dbReference>
<organism evidence="9 10">
    <name type="scientific">Coccomyxa subellipsoidea</name>
    <dbReference type="NCBI Taxonomy" id="248742"/>
    <lineage>
        <taxon>Eukaryota</taxon>
        <taxon>Viridiplantae</taxon>
        <taxon>Chlorophyta</taxon>
        <taxon>core chlorophytes</taxon>
        <taxon>Trebouxiophyceae</taxon>
        <taxon>Trebouxiophyceae incertae sedis</taxon>
        <taxon>Coccomyxaceae</taxon>
        <taxon>Coccomyxa</taxon>
    </lineage>
</organism>
<evidence type="ECO:0000256" key="6">
    <source>
        <dbReference type="ARBA" id="ARBA00023136"/>
    </source>
</evidence>
<keyword evidence="5" id="KW-0653">Protein transport</keyword>
<evidence type="ECO:0000256" key="1">
    <source>
        <dbReference type="ARBA" id="ARBA00004170"/>
    </source>
</evidence>
<dbReference type="Gene3D" id="1.25.40.10">
    <property type="entry name" value="Tetratricopeptide repeat domain"/>
    <property type="match status" value="1"/>
</dbReference>
<dbReference type="Pfam" id="PF14938">
    <property type="entry name" value="SNAP"/>
    <property type="match status" value="1"/>
</dbReference>
<evidence type="ECO:0000256" key="7">
    <source>
        <dbReference type="ARBA" id="ARBA00040047"/>
    </source>
</evidence>
<protein>
    <recommendedName>
        <fullName evidence="7">Gamma-soluble NSF attachment protein</fullName>
    </recommendedName>
    <alternativeName>
        <fullName evidence="8">N-ethylmaleimide-sensitive factor attachment protein gamma</fullName>
    </alternativeName>
</protein>
<keyword evidence="10" id="KW-1185">Reference proteome</keyword>
<proteinExistence type="inferred from homology"/>
<dbReference type="InterPro" id="IPR000744">
    <property type="entry name" value="NSF_attach"/>
</dbReference>
<dbReference type="InterPro" id="IPR011990">
    <property type="entry name" value="TPR-like_helical_dom_sf"/>
</dbReference>
<accession>A0ABR2YDM8</accession>
<evidence type="ECO:0000256" key="2">
    <source>
        <dbReference type="ARBA" id="ARBA00010050"/>
    </source>
</evidence>